<evidence type="ECO:0000256" key="4">
    <source>
        <dbReference type="ARBA" id="ARBA00022801"/>
    </source>
</evidence>
<name>A0AA86W5J1_9FABA</name>
<dbReference type="Proteomes" id="UP001189624">
    <property type="component" value="Chromosome 11"/>
</dbReference>
<dbReference type="SUPFAM" id="SSF52200">
    <property type="entry name" value="Toll/Interleukin receptor TIR domain"/>
    <property type="match status" value="1"/>
</dbReference>
<dbReference type="Pfam" id="PF20160">
    <property type="entry name" value="C-JID"/>
    <property type="match status" value="1"/>
</dbReference>
<dbReference type="InterPro" id="IPR032675">
    <property type="entry name" value="LRR_dom_sf"/>
</dbReference>
<dbReference type="InterPro" id="IPR035897">
    <property type="entry name" value="Toll_tir_struct_dom_sf"/>
</dbReference>
<evidence type="ECO:0000313" key="10">
    <source>
        <dbReference type="Proteomes" id="UP001189624"/>
    </source>
</evidence>
<dbReference type="PRINTS" id="PR00364">
    <property type="entry name" value="DISEASERSIST"/>
</dbReference>
<dbReference type="GO" id="GO:0007165">
    <property type="term" value="P:signal transduction"/>
    <property type="evidence" value="ECO:0007669"/>
    <property type="project" value="InterPro"/>
</dbReference>
<evidence type="ECO:0000259" key="8">
    <source>
        <dbReference type="PROSITE" id="PS50104"/>
    </source>
</evidence>
<gene>
    <name evidence="9" type="ORF">AYBTSS11_LOCUS30901</name>
</gene>
<protein>
    <recommendedName>
        <fullName evidence="1">ADP-ribosyl cyclase/cyclic ADP-ribose hydrolase</fullName>
        <ecNumber evidence="1">3.2.2.6</ecNumber>
    </recommendedName>
</protein>
<comment type="catalytic activity">
    <reaction evidence="7">
        <text>NAD(+) + H2O = ADP-D-ribose + nicotinamide + H(+)</text>
        <dbReference type="Rhea" id="RHEA:16301"/>
        <dbReference type="ChEBI" id="CHEBI:15377"/>
        <dbReference type="ChEBI" id="CHEBI:15378"/>
        <dbReference type="ChEBI" id="CHEBI:17154"/>
        <dbReference type="ChEBI" id="CHEBI:57540"/>
        <dbReference type="ChEBI" id="CHEBI:57967"/>
        <dbReference type="EC" id="3.2.2.6"/>
    </reaction>
    <physiologicalReaction direction="left-to-right" evidence="7">
        <dbReference type="Rhea" id="RHEA:16302"/>
    </physiologicalReaction>
</comment>
<evidence type="ECO:0000256" key="7">
    <source>
        <dbReference type="ARBA" id="ARBA00047304"/>
    </source>
</evidence>
<keyword evidence="2" id="KW-0433">Leucine-rich repeat</keyword>
<dbReference type="InterPro" id="IPR036390">
    <property type="entry name" value="WH_DNA-bd_sf"/>
</dbReference>
<dbReference type="Pfam" id="PF01582">
    <property type="entry name" value="TIR"/>
    <property type="match status" value="1"/>
</dbReference>
<dbReference type="Gene3D" id="3.40.50.300">
    <property type="entry name" value="P-loop containing nucleotide triphosphate hydrolases"/>
    <property type="match status" value="1"/>
</dbReference>
<dbReference type="PROSITE" id="PS50104">
    <property type="entry name" value="TIR"/>
    <property type="match status" value="1"/>
</dbReference>
<dbReference type="InterPro" id="IPR058192">
    <property type="entry name" value="WHD_ROQ1-like"/>
</dbReference>
<dbReference type="InterPro" id="IPR042197">
    <property type="entry name" value="Apaf_helical"/>
</dbReference>
<dbReference type="SUPFAM" id="SSF52058">
    <property type="entry name" value="L domain-like"/>
    <property type="match status" value="1"/>
</dbReference>
<evidence type="ECO:0000313" key="9">
    <source>
        <dbReference type="EMBL" id="CAJ1978703.1"/>
    </source>
</evidence>
<evidence type="ECO:0000256" key="1">
    <source>
        <dbReference type="ARBA" id="ARBA00011982"/>
    </source>
</evidence>
<dbReference type="Gramene" id="rna-AYBTSS11_LOCUS30901">
    <property type="protein sequence ID" value="CAJ1978703.1"/>
    <property type="gene ID" value="gene-AYBTSS11_LOCUS30901"/>
</dbReference>
<dbReference type="PANTHER" id="PTHR11017">
    <property type="entry name" value="LEUCINE-RICH REPEAT-CONTAINING PROTEIN"/>
    <property type="match status" value="1"/>
</dbReference>
<feature type="domain" description="TIR" evidence="8">
    <location>
        <begin position="9"/>
        <end position="178"/>
    </location>
</feature>
<dbReference type="Gene3D" id="1.10.8.430">
    <property type="entry name" value="Helical domain of apoptotic protease-activating factors"/>
    <property type="match status" value="1"/>
</dbReference>
<evidence type="ECO:0000256" key="6">
    <source>
        <dbReference type="ARBA" id="ARBA00023027"/>
    </source>
</evidence>
<dbReference type="SUPFAM" id="SSF52540">
    <property type="entry name" value="P-loop containing nucleoside triphosphate hydrolases"/>
    <property type="match status" value="1"/>
</dbReference>
<dbReference type="InterPro" id="IPR002182">
    <property type="entry name" value="NB-ARC"/>
</dbReference>
<keyword evidence="4" id="KW-0378">Hydrolase</keyword>
<dbReference type="InterPro" id="IPR044974">
    <property type="entry name" value="Disease_R_plants"/>
</dbReference>
<proteinExistence type="predicted"/>
<dbReference type="SMART" id="SM00255">
    <property type="entry name" value="TIR"/>
    <property type="match status" value="1"/>
</dbReference>
<organism evidence="9 10">
    <name type="scientific">Sphenostylis stenocarpa</name>
    <dbReference type="NCBI Taxonomy" id="92480"/>
    <lineage>
        <taxon>Eukaryota</taxon>
        <taxon>Viridiplantae</taxon>
        <taxon>Streptophyta</taxon>
        <taxon>Embryophyta</taxon>
        <taxon>Tracheophyta</taxon>
        <taxon>Spermatophyta</taxon>
        <taxon>Magnoliopsida</taxon>
        <taxon>eudicotyledons</taxon>
        <taxon>Gunneridae</taxon>
        <taxon>Pentapetalae</taxon>
        <taxon>rosids</taxon>
        <taxon>fabids</taxon>
        <taxon>Fabales</taxon>
        <taxon>Fabaceae</taxon>
        <taxon>Papilionoideae</taxon>
        <taxon>50 kb inversion clade</taxon>
        <taxon>NPAAA clade</taxon>
        <taxon>indigoferoid/millettioid clade</taxon>
        <taxon>Phaseoleae</taxon>
        <taxon>Sphenostylis</taxon>
    </lineage>
</organism>
<dbReference type="InterPro" id="IPR000157">
    <property type="entry name" value="TIR_dom"/>
</dbReference>
<dbReference type="Pfam" id="PF23282">
    <property type="entry name" value="WHD_ROQ1"/>
    <property type="match status" value="1"/>
</dbReference>
<dbReference type="GO" id="GO:0061809">
    <property type="term" value="F:NAD+ nucleosidase activity, cyclic ADP-ribose generating"/>
    <property type="evidence" value="ECO:0007669"/>
    <property type="project" value="UniProtKB-EC"/>
</dbReference>
<evidence type="ECO:0000256" key="2">
    <source>
        <dbReference type="ARBA" id="ARBA00022614"/>
    </source>
</evidence>
<dbReference type="InterPro" id="IPR045344">
    <property type="entry name" value="C-JID"/>
</dbReference>
<reference evidence="9" key="1">
    <citation type="submission" date="2023-10" db="EMBL/GenBank/DDBJ databases">
        <authorList>
            <person name="Domelevo Entfellner J.-B."/>
        </authorList>
    </citation>
    <scope>NUCLEOTIDE SEQUENCE</scope>
</reference>
<dbReference type="Pfam" id="PF00931">
    <property type="entry name" value="NB-ARC"/>
    <property type="match status" value="1"/>
</dbReference>
<dbReference type="GO" id="GO:0043531">
    <property type="term" value="F:ADP binding"/>
    <property type="evidence" value="ECO:0007669"/>
    <property type="project" value="InterPro"/>
</dbReference>
<dbReference type="PANTHER" id="PTHR11017:SF259">
    <property type="entry name" value="ADP-RIBOSYL CYCLASE_CYCLIC ADP-RIBOSE HYDROLASE"/>
    <property type="match status" value="1"/>
</dbReference>
<sequence>MASSSRLINTYDVFVSFRGEDTRNNFTGFLFQALCRKGIHAFKDDEDLKKGESIAPELLQAIQGSRLFLTVFSKNYASSIWCLRELAEICNCVETSPRRVIPIFYDVDPSDVRKQSGFYEKAFARHEERFRQDKEKTEEVQRWRQALTQVANLSGWDIRNKAQFAEIEQIVQNLLIILGPNTLNLPNDDLVGMESRVEELENLLCLGLVNEVRAVGISGMGGIGKTTLARALYERISHQYDFHGFIDDVSKIYRDSSSLGIQKQLLSQSLKEKNLEICNALEGTCLVWTRLHNVKALVVLDNVEDVEQLKMFTGNRNTMLRECLGGGSRIIIISRDEHVLRTHGVDDVYQVQPLNKENAVELFCRSAFKVNYILSEYEKLAYEVLSHAEGHPLAIEVIGSSLFGRNVSQWRSALGRLKDNKRRNIMDVLRVSFNQLDEIDREIFLDIACFLSDYDEKYAIEVLNFREFYPEYGIQVLIDKSLITIKYGSICMHRLLRDLGRCIVREKSPKEPIKWSRLWDYQDLYNVMLENQESENLEAIVVKSNSLMINEAIMRADALSKIKHLKLLKLENVKFSGSLNNLSNELGYLTWKQYPFQCLPPSFQPDKLVELVIGGNNIQRLWEGTKPLHNLKRLDLSHSKNLVEMPDVESAVNLEMLDLEGCIQLRIINPSIGLLRKLTFLNLKNCINLHCKRLKYLPDLPSRTDLPSELYYLPDLPFNLIRDEANAGIMIYNCRELVDRDRCTSMSISWMIQIAQANHQCRCFPFDKMSPNFESIIPGSEIPRWFNSEHVSTDNSIIIDASPVAHENYWMGVVCCVIFQIREITSPREILLYSDVIPVDVRKDLAMDDSDHMWLFYLTQQEFIHQCNYRGIPNIDCLKIKFKIGDMLYFRDLMVESEEMEDKVYPEKEQWQMDESVVLLEVKKYGYRWVSEQDLEQSNSIMMHGGNLVTRKRKFLAIDGNK</sequence>
<dbReference type="Gene3D" id="3.80.10.10">
    <property type="entry name" value="Ribonuclease Inhibitor"/>
    <property type="match status" value="1"/>
</dbReference>
<dbReference type="EMBL" id="OY731408">
    <property type="protein sequence ID" value="CAJ1978703.1"/>
    <property type="molecule type" value="Genomic_DNA"/>
</dbReference>
<keyword evidence="10" id="KW-1185">Reference proteome</keyword>
<dbReference type="InterPro" id="IPR027417">
    <property type="entry name" value="P-loop_NTPase"/>
</dbReference>
<dbReference type="Gene3D" id="3.40.50.10140">
    <property type="entry name" value="Toll/interleukin-1 receptor homology (TIR) domain"/>
    <property type="match status" value="1"/>
</dbReference>
<dbReference type="FunFam" id="3.40.50.10140:FF:000007">
    <property type="entry name" value="Disease resistance protein (TIR-NBS-LRR class)"/>
    <property type="match status" value="1"/>
</dbReference>
<evidence type="ECO:0000256" key="5">
    <source>
        <dbReference type="ARBA" id="ARBA00022821"/>
    </source>
</evidence>
<keyword evidence="3" id="KW-0677">Repeat</keyword>
<evidence type="ECO:0000256" key="3">
    <source>
        <dbReference type="ARBA" id="ARBA00022737"/>
    </source>
</evidence>
<accession>A0AA86W5J1</accession>
<dbReference type="GO" id="GO:0006952">
    <property type="term" value="P:defense response"/>
    <property type="evidence" value="ECO:0007669"/>
    <property type="project" value="UniProtKB-KW"/>
</dbReference>
<keyword evidence="6" id="KW-0520">NAD</keyword>
<keyword evidence="5" id="KW-0611">Plant defense</keyword>
<dbReference type="SUPFAM" id="SSF46785">
    <property type="entry name" value="Winged helix' DNA-binding domain"/>
    <property type="match status" value="1"/>
</dbReference>
<dbReference type="AlphaFoldDB" id="A0AA86W5J1"/>
<dbReference type="EC" id="3.2.2.6" evidence="1"/>